<sequence length="699" mass="75954">MAQRAVRALFLPWAIAMRHVQAGDVRGGLGCTALAVDGAATLDGSAYAGMNADCSSCDGRLVFIPGAEHPEGAMRPLYIFKGTAPRYVGYGRGSFYEPKEGEALTPKMGELPQVRKTYGYWESTLPLMNEAGLALGESSCAARLLNYPLGQAPAEGDPRTKQPATEGLLDLTNMMQVALERCATARCAVSVMGALAEEYGFFPMVGEWSLSFESDSKKVAFADGGEAVTLSDRSGEAWVFHVVGGVPGVAKSVWAAMRLPKGHAAFIANNFILREVPETPNEDWLFSSKIREAAKVTGLWDGNGPLDFTRVFAPDTVLLQSPRGEAPIPLYASLRLWRLLGMAAPSSYGSRPLPVDPLELPASVAVEQPLASAGVFALLGDYYAGTEFDLTQGALAGPFGNPFAREGGNSTRYLGQIPRGISIARTVYSMVGQSRPSAEAVMWFAADTPVSSVYVPFYPAAGDAHAPAYSIGTMGEFNRQSAWWAFDFVANWASAVHWRNASGQFLFPLKAQLQGEIAAGMVGAEARAKEQGLHTLAEWQVSMQQKVVDRWWRLADDLIVAYNDGFYNDAGSQRFGLSLGYPEWWARQIGFNQDVHPIFVKRDRLADELFERDVEVRPPDFRAARSKLPNQYDFTSSQWLYAAPPSTGLTNGTSDVFVFSAWQVQVLTTFGALLTGLALGRAYERRKVRTSEGSYALLA</sequence>
<dbReference type="PANTHER" id="PTHR12994">
    <property type="entry name" value="SECERNIN"/>
    <property type="match status" value="1"/>
</dbReference>
<feature type="transmembrane region" description="Helical" evidence="2">
    <location>
        <begin position="656"/>
        <end position="679"/>
    </location>
</feature>
<reference evidence="4" key="1">
    <citation type="submission" date="2021-01" db="EMBL/GenBank/DDBJ databases">
        <authorList>
            <person name="Corre E."/>
            <person name="Pelletier E."/>
            <person name="Niang G."/>
            <person name="Scheremetjew M."/>
            <person name="Finn R."/>
            <person name="Kale V."/>
            <person name="Holt S."/>
            <person name="Cochrane G."/>
            <person name="Meng A."/>
            <person name="Brown T."/>
            <person name="Cohen L."/>
        </authorList>
    </citation>
    <scope>NUCLEOTIDE SEQUENCE</scope>
    <source>
        <strain evidence="4">CCMP3105</strain>
    </source>
</reference>
<name>A0A7S4SPW2_9DINO</name>
<keyword evidence="2" id="KW-0472">Membrane</keyword>
<protein>
    <recommendedName>
        <fullName evidence="5">Dipeptidase</fullName>
    </recommendedName>
</protein>
<keyword evidence="2" id="KW-0812">Transmembrane</keyword>
<dbReference type="PANTHER" id="PTHR12994:SF17">
    <property type="entry name" value="LD30995P"/>
    <property type="match status" value="1"/>
</dbReference>
<feature type="chain" id="PRO_5031269913" description="Dipeptidase" evidence="3">
    <location>
        <begin position="23"/>
        <end position="699"/>
    </location>
</feature>
<keyword evidence="2" id="KW-1133">Transmembrane helix</keyword>
<accession>A0A7S4SPW2</accession>
<dbReference type="GO" id="GO:0016805">
    <property type="term" value="F:dipeptidase activity"/>
    <property type="evidence" value="ECO:0007669"/>
    <property type="project" value="InterPro"/>
</dbReference>
<dbReference type="EMBL" id="HBNR01075867">
    <property type="protein sequence ID" value="CAE4652247.1"/>
    <property type="molecule type" value="Transcribed_RNA"/>
</dbReference>
<gene>
    <name evidence="4" type="ORF">AMON00008_LOCUS53910</name>
</gene>
<evidence type="ECO:0000313" key="4">
    <source>
        <dbReference type="EMBL" id="CAE4652247.1"/>
    </source>
</evidence>
<organism evidence="4">
    <name type="scientific">Alexandrium monilatum</name>
    <dbReference type="NCBI Taxonomy" id="311494"/>
    <lineage>
        <taxon>Eukaryota</taxon>
        <taxon>Sar</taxon>
        <taxon>Alveolata</taxon>
        <taxon>Dinophyceae</taxon>
        <taxon>Gonyaulacales</taxon>
        <taxon>Pyrocystaceae</taxon>
        <taxon>Alexandrium</taxon>
    </lineage>
</organism>
<evidence type="ECO:0008006" key="5">
    <source>
        <dbReference type="Google" id="ProtNLM"/>
    </source>
</evidence>
<dbReference type="GO" id="GO:0006508">
    <property type="term" value="P:proteolysis"/>
    <property type="evidence" value="ECO:0007669"/>
    <property type="project" value="InterPro"/>
</dbReference>
<dbReference type="AlphaFoldDB" id="A0A7S4SPW2"/>
<evidence type="ECO:0000256" key="1">
    <source>
        <dbReference type="ARBA" id="ARBA00005705"/>
    </source>
</evidence>
<evidence type="ECO:0000256" key="2">
    <source>
        <dbReference type="SAM" id="Phobius"/>
    </source>
</evidence>
<feature type="signal peptide" evidence="3">
    <location>
        <begin position="1"/>
        <end position="22"/>
    </location>
</feature>
<comment type="similarity">
    <text evidence="1">Belongs to the peptidase C69 family. Secernin subfamily.</text>
</comment>
<proteinExistence type="inferred from homology"/>
<evidence type="ECO:0000256" key="3">
    <source>
        <dbReference type="SAM" id="SignalP"/>
    </source>
</evidence>
<dbReference type="InterPro" id="IPR005322">
    <property type="entry name" value="Peptidase_C69"/>
</dbReference>
<dbReference type="GO" id="GO:0070004">
    <property type="term" value="F:cysteine-type exopeptidase activity"/>
    <property type="evidence" value="ECO:0007669"/>
    <property type="project" value="InterPro"/>
</dbReference>
<dbReference type="Pfam" id="PF03577">
    <property type="entry name" value="Peptidase_C69"/>
    <property type="match status" value="1"/>
</dbReference>
<dbReference type="Gene3D" id="3.60.60.10">
    <property type="entry name" value="Penicillin V Acylase, Chain A"/>
    <property type="match status" value="1"/>
</dbReference>
<keyword evidence="3" id="KW-0732">Signal</keyword>